<dbReference type="AlphaFoldDB" id="A0A5R9C2L2"/>
<name>A0A5R9C2L2_9LACT</name>
<comment type="caution">
    <text evidence="4">The sequence shown here is derived from an EMBL/GenBank/DDBJ whole genome shotgun (WGS) entry which is preliminary data.</text>
</comment>
<accession>A0A5R9C2L2</accession>
<dbReference type="STRING" id="191770.SAMN04488013_1058"/>
<evidence type="ECO:0000313" key="5">
    <source>
        <dbReference type="Proteomes" id="UP000307201"/>
    </source>
</evidence>
<dbReference type="InterPro" id="IPR029039">
    <property type="entry name" value="Flavoprotein-like_sf"/>
</dbReference>
<dbReference type="RefSeq" id="WP_138472117.1">
    <property type="nucleotide sequence ID" value="NZ_VBTE01000022.1"/>
</dbReference>
<dbReference type="InterPro" id="IPR051545">
    <property type="entry name" value="NAD(P)H_dehydrogenase_qn"/>
</dbReference>
<sequence>MKALIVYAHPREQGLNRGILETIVRTLEKQGHEVTVRDLYRVNFDPVLQGPDTIHIEEGHFVREKDTYPKDVEIEQQYILESDLLIYVFPIWWNSFPAILKGYIDRVFAYGFAYSFEDATVSKKFAGKKALFFSTTGQPQTPEDEPDTVLTQAIKTTTSSWLFNANDTEVIDYIFYGRVPYLTNSDLEDILRDVENRIEALDKIL</sequence>
<dbReference type="GO" id="GO:0003955">
    <property type="term" value="F:NAD(P)H dehydrogenase (quinone) activity"/>
    <property type="evidence" value="ECO:0007669"/>
    <property type="project" value="TreeGrafter"/>
</dbReference>
<dbReference type="PANTHER" id="PTHR10204:SF34">
    <property type="entry name" value="NAD(P)H DEHYDROGENASE [QUINONE] 1 ISOFORM 1"/>
    <property type="match status" value="1"/>
</dbReference>
<dbReference type="Gene3D" id="3.40.50.360">
    <property type="match status" value="1"/>
</dbReference>
<organism evidence="4 5">
    <name type="scientific">Marinilactibacillus psychrotolerans</name>
    <dbReference type="NCBI Taxonomy" id="191770"/>
    <lineage>
        <taxon>Bacteria</taxon>
        <taxon>Bacillati</taxon>
        <taxon>Bacillota</taxon>
        <taxon>Bacilli</taxon>
        <taxon>Lactobacillales</taxon>
        <taxon>Carnobacteriaceae</taxon>
        <taxon>Marinilactibacillus</taxon>
    </lineage>
</organism>
<dbReference type="EMBL" id="VBTE01000022">
    <property type="protein sequence ID" value="TLQ06947.1"/>
    <property type="molecule type" value="Genomic_DNA"/>
</dbReference>
<dbReference type="SUPFAM" id="SSF52218">
    <property type="entry name" value="Flavoproteins"/>
    <property type="match status" value="1"/>
</dbReference>
<dbReference type="PANTHER" id="PTHR10204">
    <property type="entry name" value="NAD P H OXIDOREDUCTASE-RELATED"/>
    <property type="match status" value="1"/>
</dbReference>
<evidence type="ECO:0000256" key="1">
    <source>
        <dbReference type="ARBA" id="ARBA00006252"/>
    </source>
</evidence>
<dbReference type="InterPro" id="IPR003680">
    <property type="entry name" value="Flavodoxin_fold"/>
</dbReference>
<dbReference type="Proteomes" id="UP000307201">
    <property type="component" value="Unassembled WGS sequence"/>
</dbReference>
<gene>
    <name evidence="4" type="ORF">FEZ48_08055</name>
</gene>
<dbReference type="GO" id="GO:0005829">
    <property type="term" value="C:cytosol"/>
    <property type="evidence" value="ECO:0007669"/>
    <property type="project" value="TreeGrafter"/>
</dbReference>
<reference evidence="4 5" key="1">
    <citation type="submission" date="2019-05" db="EMBL/GenBank/DDBJ databases">
        <title>The metagenome of a microbial culture collection derived from dairy environment covers the genomic content of the human microbiome.</title>
        <authorList>
            <person name="Roder T."/>
            <person name="Wuthrich D."/>
            <person name="Sattari Z."/>
            <person name="Von Ah U."/>
            <person name="Bar C."/>
            <person name="Ronchi F."/>
            <person name="Macpherson A.J."/>
            <person name="Ganal-Vonarburg S.C."/>
            <person name="Bruggmann R."/>
            <person name="Vergeres G."/>
        </authorList>
    </citation>
    <scope>NUCLEOTIDE SEQUENCE [LARGE SCALE GENOMIC DNA]</scope>
    <source>
        <strain evidence="4 5">FAM 24235</strain>
    </source>
</reference>
<comment type="similarity">
    <text evidence="1">Belongs to the NAD(P)H dehydrogenase (quinone) family.</text>
</comment>
<protein>
    <submittedName>
        <fullName evidence="4">NAD(P)H-dependent oxidoreductase</fullName>
    </submittedName>
</protein>
<evidence type="ECO:0000313" key="4">
    <source>
        <dbReference type="EMBL" id="TLQ06947.1"/>
    </source>
</evidence>
<evidence type="ECO:0000256" key="2">
    <source>
        <dbReference type="ARBA" id="ARBA00023002"/>
    </source>
</evidence>
<dbReference type="OrthoDB" id="9798454at2"/>
<feature type="domain" description="Flavodoxin-like fold" evidence="3">
    <location>
        <begin position="1"/>
        <end position="146"/>
    </location>
</feature>
<keyword evidence="2" id="KW-0560">Oxidoreductase</keyword>
<dbReference type="Pfam" id="PF02525">
    <property type="entry name" value="Flavodoxin_2"/>
    <property type="match status" value="1"/>
</dbReference>
<evidence type="ECO:0000259" key="3">
    <source>
        <dbReference type="Pfam" id="PF02525"/>
    </source>
</evidence>
<proteinExistence type="inferred from homology"/>